<dbReference type="Gene3D" id="1.10.357.10">
    <property type="entry name" value="Tetracycline Repressor, domain 2"/>
    <property type="match status" value="1"/>
</dbReference>
<dbReference type="NCBIfam" id="NF011572">
    <property type="entry name" value="PRK14996.1"/>
    <property type="match status" value="1"/>
</dbReference>
<keyword evidence="1 2" id="KW-0238">DNA-binding</keyword>
<protein>
    <submittedName>
        <fullName evidence="4">TetR family transcriptional regulator</fullName>
    </submittedName>
</protein>
<evidence type="ECO:0000256" key="1">
    <source>
        <dbReference type="ARBA" id="ARBA00023125"/>
    </source>
</evidence>
<evidence type="ECO:0000256" key="2">
    <source>
        <dbReference type="PROSITE-ProRule" id="PRU00335"/>
    </source>
</evidence>
<organism evidence="4 5">
    <name type="scientific">Yersinia aleksiciae</name>
    <dbReference type="NCBI Taxonomy" id="263819"/>
    <lineage>
        <taxon>Bacteria</taxon>
        <taxon>Pseudomonadati</taxon>
        <taxon>Pseudomonadota</taxon>
        <taxon>Gammaproteobacteria</taxon>
        <taxon>Enterobacterales</taxon>
        <taxon>Yersiniaceae</taxon>
        <taxon>Yersinia</taxon>
    </lineage>
</organism>
<evidence type="ECO:0000313" key="4">
    <source>
        <dbReference type="EMBL" id="AKP32581.1"/>
    </source>
</evidence>
<evidence type="ECO:0000313" key="5">
    <source>
        <dbReference type="Proteomes" id="UP000069914"/>
    </source>
</evidence>
<dbReference type="PROSITE" id="PS50977">
    <property type="entry name" value="HTH_TETR_2"/>
    <property type="match status" value="1"/>
</dbReference>
<reference evidence="4 5" key="1">
    <citation type="journal article" date="2015" name="Genome Announc.">
        <title>De Novo Genome Sequence of Yersinia aleksiciae Y159T.</title>
        <authorList>
            <person name="Sprague L.D."/>
            <person name="Neubauer H."/>
        </authorList>
    </citation>
    <scope>NUCLEOTIDE SEQUENCE [LARGE SCALE GENOMIC DNA]</scope>
    <source>
        <strain evidence="4 5">159</strain>
    </source>
</reference>
<dbReference type="EMBL" id="CP011975">
    <property type="protein sequence ID" value="AKP32581.1"/>
    <property type="molecule type" value="Genomic_DNA"/>
</dbReference>
<dbReference type="SUPFAM" id="SSF48498">
    <property type="entry name" value="Tetracyclin repressor-like, C-terminal domain"/>
    <property type="match status" value="1"/>
</dbReference>
<dbReference type="Proteomes" id="UP000069914">
    <property type="component" value="Chromosome"/>
</dbReference>
<feature type="domain" description="HTH tetR-type" evidence="3">
    <location>
        <begin position="20"/>
        <end position="80"/>
    </location>
</feature>
<dbReference type="PANTHER" id="PTHR30055:SF223">
    <property type="entry name" value="HTH-TYPE TRANSCRIPTIONAL REGULATOR UIDR"/>
    <property type="match status" value="1"/>
</dbReference>
<dbReference type="InterPro" id="IPR001647">
    <property type="entry name" value="HTH_TetR"/>
</dbReference>
<keyword evidence="5" id="KW-1185">Reference proteome</keyword>
<sequence length="209" mass="23089">MTKTIVSQIKESFLAYLNREERHDTILQAAMRVAITEGMAATTVRRVASEAGVAVGQVHHHFASVSRLRADAFLLLVKQSLTAFADSSQNLPATERVLRVLGYPQDEMGQRETRLWNEVSILAERDELIKAAYAASMSDWHQATVDVINAGIASDEFRSDINASDIAWRLIGLLCGLDGLTQFTELGFSEAEILRHLAAMMATELLKNS</sequence>
<dbReference type="InterPro" id="IPR009057">
    <property type="entry name" value="Homeodomain-like_sf"/>
</dbReference>
<name>A0ABM5U9Z5_YERAE</name>
<evidence type="ECO:0000259" key="3">
    <source>
        <dbReference type="PROSITE" id="PS50977"/>
    </source>
</evidence>
<dbReference type="PANTHER" id="PTHR30055">
    <property type="entry name" value="HTH-TYPE TRANSCRIPTIONAL REGULATOR RUTR"/>
    <property type="match status" value="1"/>
</dbReference>
<accession>A0ABM5U9Z5</accession>
<dbReference type="SUPFAM" id="SSF46689">
    <property type="entry name" value="Homeodomain-like"/>
    <property type="match status" value="1"/>
</dbReference>
<gene>
    <name evidence="4" type="ORF">ACZ76_02930</name>
</gene>
<feature type="DNA-binding region" description="H-T-H motif" evidence="2">
    <location>
        <begin position="43"/>
        <end position="62"/>
    </location>
</feature>
<dbReference type="InterPro" id="IPR050109">
    <property type="entry name" value="HTH-type_TetR-like_transc_reg"/>
</dbReference>
<dbReference type="InterPro" id="IPR036271">
    <property type="entry name" value="Tet_transcr_reg_TetR-rel_C_sf"/>
</dbReference>
<proteinExistence type="predicted"/>
<dbReference type="Pfam" id="PF00440">
    <property type="entry name" value="TetR_N"/>
    <property type="match status" value="1"/>
</dbReference>